<feature type="compositionally biased region" description="Polar residues" evidence="1">
    <location>
        <begin position="8"/>
        <end position="38"/>
    </location>
</feature>
<dbReference type="EMBL" id="JH658817">
    <property type="protein sequence ID" value="EXL82994.1"/>
    <property type="molecule type" value="Genomic_DNA"/>
</dbReference>
<reference evidence="2" key="2">
    <citation type="submission" date="2012-05" db="EMBL/GenBank/DDBJ databases">
        <title>The Genome Annotation of Fusarium oxysporum PHW808.</title>
        <authorList>
            <consortium name="The Broad Institute Genomics Platform"/>
            <person name="Ma L.-J."/>
            <person name="Corby-Kistler H."/>
            <person name="Broz K."/>
            <person name="Gale L.R."/>
            <person name="Jonkers W."/>
            <person name="O'Donnell K."/>
            <person name="Ploetz R."/>
            <person name="Steinberg C."/>
            <person name="Schwartz D.C."/>
            <person name="VanEtten H."/>
            <person name="Zhou S."/>
            <person name="Young S.K."/>
            <person name="Zeng Q."/>
            <person name="Gargeya S."/>
            <person name="Fitzgerald M."/>
            <person name="Abouelleil A."/>
            <person name="Alvarado L."/>
            <person name="Chapman S.B."/>
            <person name="Gainer-Dewar J."/>
            <person name="Goldberg J."/>
            <person name="Griggs A."/>
            <person name="Gujja S."/>
            <person name="Hansen M."/>
            <person name="Howarth C."/>
            <person name="Imamovic A."/>
            <person name="Ireland A."/>
            <person name="Larimer J."/>
            <person name="McCowan C."/>
            <person name="Murphy C."/>
            <person name="Pearson M."/>
            <person name="Poon T.W."/>
            <person name="Priest M."/>
            <person name="Roberts A."/>
            <person name="Saif S."/>
            <person name="Shea T."/>
            <person name="Sykes S."/>
            <person name="Wortman J."/>
            <person name="Nusbaum C."/>
            <person name="Birren B."/>
        </authorList>
    </citation>
    <scope>NUCLEOTIDE SEQUENCE</scope>
    <source>
        <strain evidence="2">54008</strain>
    </source>
</reference>
<protein>
    <submittedName>
        <fullName evidence="2">Uncharacterized protein</fullName>
    </submittedName>
</protein>
<dbReference type="EMBL" id="JH658817">
    <property type="protein sequence ID" value="EXL82993.1"/>
    <property type="molecule type" value="Genomic_DNA"/>
</dbReference>
<organism evidence="2">
    <name type="scientific">Fusarium oxysporum f. sp. conglutinans race 2 54008</name>
    <dbReference type="NCBI Taxonomy" id="1089457"/>
    <lineage>
        <taxon>Eukaryota</taxon>
        <taxon>Fungi</taxon>
        <taxon>Dikarya</taxon>
        <taxon>Ascomycota</taxon>
        <taxon>Pezizomycotina</taxon>
        <taxon>Sordariomycetes</taxon>
        <taxon>Hypocreomycetidae</taxon>
        <taxon>Hypocreales</taxon>
        <taxon>Nectriaceae</taxon>
        <taxon>Fusarium</taxon>
        <taxon>Fusarium oxysporum species complex</taxon>
    </lineage>
</organism>
<feature type="non-terminal residue" evidence="2">
    <location>
        <position position="64"/>
    </location>
</feature>
<evidence type="ECO:0000313" key="2">
    <source>
        <dbReference type="EMBL" id="EXL82994.1"/>
    </source>
</evidence>
<dbReference type="AlphaFoldDB" id="X0JD69"/>
<proteinExistence type="predicted"/>
<gene>
    <name evidence="2" type="ORF">FOPG_04389</name>
</gene>
<feature type="region of interest" description="Disordered" evidence="1">
    <location>
        <begin position="1"/>
        <end position="38"/>
    </location>
</feature>
<evidence type="ECO:0000256" key="1">
    <source>
        <dbReference type="SAM" id="MobiDB-lite"/>
    </source>
</evidence>
<accession>X0JD69</accession>
<reference evidence="2" key="1">
    <citation type="submission" date="2011-11" db="EMBL/GenBank/DDBJ databases">
        <title>The Genome Sequence of Fusarium oxysporum PHW808.</title>
        <authorList>
            <consortium name="The Broad Institute Genome Sequencing Platform"/>
            <person name="Ma L.-J."/>
            <person name="Gale L.R."/>
            <person name="Schwartz D.C."/>
            <person name="Zhou S."/>
            <person name="Corby-Kistler H."/>
            <person name="Young S.K."/>
            <person name="Zeng Q."/>
            <person name="Gargeya S."/>
            <person name="Fitzgerald M."/>
            <person name="Haas B."/>
            <person name="Abouelleil A."/>
            <person name="Alvarado L."/>
            <person name="Arachchi H.M."/>
            <person name="Berlin A."/>
            <person name="Brown A."/>
            <person name="Chapman S.B."/>
            <person name="Chen Z."/>
            <person name="Dunbar C."/>
            <person name="Freedman E."/>
            <person name="Gearin G."/>
            <person name="Goldberg J."/>
            <person name="Griggs A."/>
            <person name="Gujja S."/>
            <person name="Heiman D."/>
            <person name="Howarth C."/>
            <person name="Larson L."/>
            <person name="Lui A."/>
            <person name="MacDonald P.J.P."/>
            <person name="Montmayeur A."/>
            <person name="Murphy C."/>
            <person name="Neiman D."/>
            <person name="Pearson M."/>
            <person name="Priest M."/>
            <person name="Roberts A."/>
            <person name="Saif S."/>
            <person name="Shea T."/>
            <person name="Shenoy N."/>
            <person name="Sisk P."/>
            <person name="Stolte C."/>
            <person name="Sykes S."/>
            <person name="Wortman J."/>
            <person name="Nusbaum C."/>
            <person name="Birren B."/>
        </authorList>
    </citation>
    <scope>NUCLEOTIDE SEQUENCE [LARGE SCALE GENOMIC DNA]</scope>
    <source>
        <strain evidence="2">54008</strain>
    </source>
</reference>
<dbReference type="Proteomes" id="UP000030676">
    <property type="component" value="Unassembled WGS sequence"/>
</dbReference>
<dbReference type="HOGENOM" id="CLU_2873806_0_0_1"/>
<sequence length="64" mass="6658">MSAPVAGSSRNRTVSLSSGGRSATRSKTSQVPDSTTMPHVTDLKYFDPCAATASMFLYAQGSSV</sequence>
<name>X0JD69_FUSOX</name>